<dbReference type="Pfam" id="PF00072">
    <property type="entry name" value="Response_reg"/>
    <property type="match status" value="1"/>
</dbReference>
<comment type="caution">
    <text evidence="4">The sequence shown here is derived from an EMBL/GenBank/DDBJ whole genome shotgun (WGS) entry which is preliminary data.</text>
</comment>
<proteinExistence type="predicted"/>
<evidence type="ECO:0000259" key="3">
    <source>
        <dbReference type="PROSITE" id="PS50110"/>
    </source>
</evidence>
<feature type="modified residue" description="4-aspartylphosphate" evidence="2">
    <location>
        <position position="51"/>
    </location>
</feature>
<dbReference type="PANTHER" id="PTHR44591">
    <property type="entry name" value="STRESS RESPONSE REGULATOR PROTEIN 1"/>
    <property type="match status" value="1"/>
</dbReference>
<dbReference type="EMBL" id="JBHTIT010000001">
    <property type="protein sequence ID" value="MFD0949516.1"/>
    <property type="molecule type" value="Genomic_DNA"/>
</dbReference>
<dbReference type="SUPFAM" id="SSF52172">
    <property type="entry name" value="CheY-like"/>
    <property type="match status" value="1"/>
</dbReference>
<accession>A0ABW3HE31</accession>
<dbReference type="InterPro" id="IPR001789">
    <property type="entry name" value="Sig_transdc_resp-reg_receiver"/>
</dbReference>
<protein>
    <submittedName>
        <fullName evidence="4">Response regulator transcription factor</fullName>
    </submittedName>
</protein>
<evidence type="ECO:0000256" key="2">
    <source>
        <dbReference type="PROSITE-ProRule" id="PRU00169"/>
    </source>
</evidence>
<dbReference type="SMART" id="SM00448">
    <property type="entry name" value="REC"/>
    <property type="match status" value="1"/>
</dbReference>
<dbReference type="InterPro" id="IPR002197">
    <property type="entry name" value="HTH_Fis"/>
</dbReference>
<keyword evidence="1 2" id="KW-0597">Phosphoprotein</keyword>
<dbReference type="Gene3D" id="3.40.50.2300">
    <property type="match status" value="1"/>
</dbReference>
<evidence type="ECO:0000256" key="1">
    <source>
        <dbReference type="ARBA" id="ARBA00022553"/>
    </source>
</evidence>
<dbReference type="InterPro" id="IPR009057">
    <property type="entry name" value="Homeodomain-like_sf"/>
</dbReference>
<keyword evidence="5" id="KW-1185">Reference proteome</keyword>
<dbReference type="Proteomes" id="UP001597044">
    <property type="component" value="Unassembled WGS sequence"/>
</dbReference>
<sequence length="178" mass="19215">MKLLIIDDDEGFRSALARACERRGCTVAVAADRASALGLALEFEPDAAVVDLRLADASGLALLPELLAIRPALRMLMLTGFSSIATAVDAVKRGAVNYLAKPASVEDILSALRVGNAPEETAADRHVDVPALSVDRLAWEHIQRVLLEEDGNVSSTARRLGMHRRTLQRRLSKRPVAN</sequence>
<feature type="domain" description="Response regulatory" evidence="3">
    <location>
        <begin position="2"/>
        <end position="116"/>
    </location>
</feature>
<dbReference type="InterPro" id="IPR050595">
    <property type="entry name" value="Bact_response_regulator"/>
</dbReference>
<dbReference type="InterPro" id="IPR011006">
    <property type="entry name" value="CheY-like_superfamily"/>
</dbReference>
<gene>
    <name evidence="4" type="ORF">ACFQ0F_03770</name>
</gene>
<dbReference type="RefSeq" id="WP_379069298.1">
    <property type="nucleotide sequence ID" value="NZ_JBHTIT010000001.1"/>
</dbReference>
<dbReference type="SUPFAM" id="SSF46689">
    <property type="entry name" value="Homeodomain-like"/>
    <property type="match status" value="1"/>
</dbReference>
<dbReference type="CDD" id="cd17563">
    <property type="entry name" value="REC_RegA-like"/>
    <property type="match status" value="1"/>
</dbReference>
<name>A0ABW3HE31_9GAMM</name>
<evidence type="ECO:0000313" key="5">
    <source>
        <dbReference type="Proteomes" id="UP001597044"/>
    </source>
</evidence>
<dbReference type="Gene3D" id="1.10.10.60">
    <property type="entry name" value="Homeodomain-like"/>
    <property type="match status" value="1"/>
</dbReference>
<reference evidence="5" key="1">
    <citation type="journal article" date="2019" name="Int. J. Syst. Evol. Microbiol.">
        <title>The Global Catalogue of Microorganisms (GCM) 10K type strain sequencing project: providing services to taxonomists for standard genome sequencing and annotation.</title>
        <authorList>
            <consortium name="The Broad Institute Genomics Platform"/>
            <consortium name="The Broad Institute Genome Sequencing Center for Infectious Disease"/>
            <person name="Wu L."/>
            <person name="Ma J."/>
        </authorList>
    </citation>
    <scope>NUCLEOTIDE SEQUENCE [LARGE SCALE GENOMIC DNA]</scope>
    <source>
        <strain evidence="5">CCUG 63419</strain>
    </source>
</reference>
<evidence type="ECO:0000313" key="4">
    <source>
        <dbReference type="EMBL" id="MFD0949516.1"/>
    </source>
</evidence>
<dbReference type="Pfam" id="PF02954">
    <property type="entry name" value="HTH_8"/>
    <property type="match status" value="1"/>
</dbReference>
<dbReference type="PANTHER" id="PTHR44591:SF3">
    <property type="entry name" value="RESPONSE REGULATORY DOMAIN-CONTAINING PROTEIN"/>
    <property type="match status" value="1"/>
</dbReference>
<organism evidence="4 5">
    <name type="scientific">Paraperlucidibaca wandonensis</name>
    <dbReference type="NCBI Taxonomy" id="1268273"/>
    <lineage>
        <taxon>Bacteria</taxon>
        <taxon>Pseudomonadati</taxon>
        <taxon>Pseudomonadota</taxon>
        <taxon>Gammaproteobacteria</taxon>
        <taxon>Moraxellales</taxon>
        <taxon>Moraxellaceae</taxon>
        <taxon>Paraperlucidibaca</taxon>
    </lineage>
</organism>
<dbReference type="PROSITE" id="PS50110">
    <property type="entry name" value="RESPONSE_REGULATORY"/>
    <property type="match status" value="1"/>
</dbReference>
<dbReference type="PRINTS" id="PR01590">
    <property type="entry name" value="HTHFIS"/>
</dbReference>